<keyword evidence="7" id="KW-0851">Voltage-gated channel</keyword>
<keyword evidence="4" id="KW-0107">Calcium channel</keyword>
<dbReference type="PANTHER" id="PTHR45628:SF7">
    <property type="entry name" value="VOLTAGE-DEPENDENT CALCIUM CHANNEL TYPE A SUBUNIT ALPHA-1"/>
    <property type="match status" value="1"/>
</dbReference>
<evidence type="ECO:0000256" key="11">
    <source>
        <dbReference type="ARBA" id="ARBA00023180"/>
    </source>
</evidence>
<feature type="transmembrane region" description="Helical" evidence="14">
    <location>
        <begin position="1715"/>
        <end position="1737"/>
    </location>
</feature>
<evidence type="ECO:0000256" key="2">
    <source>
        <dbReference type="ARBA" id="ARBA00022448"/>
    </source>
</evidence>
<dbReference type="FunFam" id="1.10.287.70:FF:000117">
    <property type="entry name" value="Voltage-gated Ca2+ channel, alpha subunit"/>
    <property type="match status" value="1"/>
</dbReference>
<evidence type="ECO:0000313" key="16">
    <source>
        <dbReference type="EMBL" id="CAD8123260.1"/>
    </source>
</evidence>
<feature type="transmembrane region" description="Helical" evidence="14">
    <location>
        <begin position="863"/>
        <end position="882"/>
    </location>
</feature>
<dbReference type="PANTHER" id="PTHR45628">
    <property type="entry name" value="VOLTAGE-DEPENDENT CALCIUM CHANNEL TYPE A SUBUNIT ALPHA-1"/>
    <property type="match status" value="1"/>
</dbReference>
<name>A0A8S1R8Z8_9CILI</name>
<dbReference type="GO" id="GO:0098703">
    <property type="term" value="P:calcium ion import across plasma membrane"/>
    <property type="evidence" value="ECO:0007669"/>
    <property type="project" value="TreeGrafter"/>
</dbReference>
<evidence type="ECO:0000313" key="17">
    <source>
        <dbReference type="Proteomes" id="UP000692954"/>
    </source>
</evidence>
<feature type="domain" description="Ion transport" evidence="15">
    <location>
        <begin position="859"/>
        <end position="1084"/>
    </location>
</feature>
<dbReference type="Proteomes" id="UP000692954">
    <property type="component" value="Unassembled WGS sequence"/>
</dbReference>
<sequence>MRASSKISSKRVTLTTELANRSLSLAQIYQVGKGKKERADFLQDTNKLKFSLQTCAFKNTSHPSNIFDDKGSDQNDDSFYLSSENVSEESILSVHVVDKYKKEDNSSYSKESSIKSLRLRKNDVDEHKGQIQIDVQQNINEGEAQLQKIIKKYQKQIQRNPLQDPYYVQLKILRGYERLKFELLRYHDKNRFLQMRKRIVLLCYLFPIIIKALIKSIYFKLFMTTLIIFNVVLFIYVKTNNRKDTDQIEQVITVFFLIEVSFRIIASGMILNSKSFFRSPLNIYDFTLVILTTLNLYRPDVIIIDLSPLRMITLLNYLGDVLKGLSIMLKALISSLKFLLEALVIVGLFSLFFGVFGVLLFQNLFNYRCQFENGDETDGWIQCNGNICPENMNCLYSEYTPKLPTSFNNIIYSLGQILRTITMDDWSWVMFFTMRIYNSWIWIYYLLIIFVGGFFGFNLVIAVLKTHYAEIAEETIQQEIQLNIMTRLKEKQENPERDLISIFDVAVLKHIGIYKAYLSYKKQLTNPLYQSQSHPIEELNNDNIKTKVRTLSGRQKNHEKNRNQKGFQAYLDQFNFKYLLLPRFKYLDKFKTMIKVTNYTDDPLETKLIQRLLENQFSQLSPYPNYDIYQSFNSEQDVLLSLIEKGKNTKNIDQNQLIKQCRQIKFKQVYSLTKVKPKQTMTSLKTLIPIKSIRRKIKSSQNEKSNEENTQKNQLKHHNINREPSISIKNKNNKHNYTQNSFPFSVFSNRKIYVMIQEQYIDYEAVCEKINAKIPIMIDNTTSNEFKYGLLRRKDLKNRIIEKKNWSGSDVLALDIFRVNEFNEIKEKLNYQDYQIWLKGVKGKITTAKKYCYILISSRFSQFFFDLIILFNFTFLSLQGIVNPVLITNVEDITTILLCLEQSFKLFSYPCRNLLCYPNQILEFLIIILNFIELILGDQITNSNLQSQKLIRGTKCLLFYRCLRYNKMANKIGQIASKTFESYIYLTVLMLMVIFMYALIGMEMYAGKFNQLETLGQLHSFDNILKSFMTIFNIMTNDDWYGVYVMGGDIDYTFSLIYSYSMVIVLNYCTYGLVLAILLDGFGKYLGIQEEEIIEKEQLQAQQISANSEQHEITYDDTIAQTIQLQSKRQKLSLISHLLVSIKSNYKNIEKRDQSIYQGIECQQSLYLFDKSNVFRIFITKLVIKMYYQYLIDLVIYSSIIIFIIKTYNDFEINSSDFPDQMQFIANIIILTDFTFNVIAKGLFLDAGSFLTNTWQIVDIIYIITSLIEQQSNNGIINILLFLGYFRPMKLMYRITWLRQLRAALGQALLDILNVFITLLSVWLIFGVYGIILYEKQFGYCEDKMSFYVSYNDCIQDNKTWVNYKHNFDNITVALPTLFTVSTFDGWGEILQVAENSQTENTGPIPFNSYLYTYLYLIIFCFIGSMFFLSLFTGILFNSLKENQFKMENSKYTQVQREFMKITNILMSDFPLYSTPPKSRMRKISSKVINNIHVQQCVYGFLIIDLIILLLFNSEMTDQYFNIANAMHYSLTMIYLIWTLLLFLALGINRYFDNYWRRFYLFLVFIGLIDFITDIITDWTHLYFQSHPGIQYYQLLRLCFSLRSLRIILIFQGLINIQRLLRVMVFAMPYLVKIFTILIITMVIFALFGCQLYGRIDSGQVMDDIINFTNFGNAMLALFKCASGDDWRTIMTDTMQHNPLCQEDPKYCGSAANQLYFILFMLLSNYVLLNLFVLGLIEQFEQFFQMQNSQIQTYVENVDKIKNTWCKYSQDTQGMSMHFKYLCKFLIDIGQPLGVDKDSNLWDACKLSSQLKLQSDIHGYIQYNFLMYELFRRCYYYEVFKTGSQESIAQIKKFNKESQFRLMYYRKNKNLPRSNISPSATIHPNINLLHDYLNVLILFKTWEQFSKQLLDKVNQDLNQFTDQSVSIPNRIQNDYQQSQNHILQNNCDSELENQISSSVTISRHSVSINSQINQYNDLPIYKGTYDTSLQSENRDFPYFIKIDKQQELDE</sequence>
<evidence type="ECO:0000256" key="7">
    <source>
        <dbReference type="ARBA" id="ARBA00022882"/>
    </source>
</evidence>
<feature type="transmembrane region" description="Helical" evidence="14">
    <location>
        <begin position="1414"/>
        <end position="1437"/>
    </location>
</feature>
<dbReference type="OrthoDB" id="10069766at2759"/>
<feature type="transmembrane region" description="Helical" evidence="14">
    <location>
        <begin position="983"/>
        <end position="1000"/>
    </location>
</feature>
<evidence type="ECO:0000256" key="6">
    <source>
        <dbReference type="ARBA" id="ARBA00022837"/>
    </source>
</evidence>
<keyword evidence="2" id="KW-0813">Transport</keyword>
<dbReference type="GO" id="GO:0005891">
    <property type="term" value="C:voltage-gated calcium channel complex"/>
    <property type="evidence" value="ECO:0007669"/>
    <property type="project" value="TreeGrafter"/>
</dbReference>
<evidence type="ECO:0000256" key="8">
    <source>
        <dbReference type="ARBA" id="ARBA00022989"/>
    </source>
</evidence>
<evidence type="ECO:0000256" key="5">
    <source>
        <dbReference type="ARBA" id="ARBA00022692"/>
    </source>
</evidence>
<feature type="transmembrane region" description="Helical" evidence="14">
    <location>
        <begin position="338"/>
        <end position="361"/>
    </location>
</feature>
<feature type="transmembrane region" description="Helical" evidence="14">
    <location>
        <begin position="221"/>
        <end position="239"/>
    </location>
</feature>
<dbReference type="InterPro" id="IPR005821">
    <property type="entry name" value="Ion_trans_dom"/>
</dbReference>
<evidence type="ECO:0000256" key="9">
    <source>
        <dbReference type="ARBA" id="ARBA00023065"/>
    </source>
</evidence>
<feature type="transmembrane region" description="Helical" evidence="14">
    <location>
        <begin position="1488"/>
        <end position="1512"/>
    </location>
</feature>
<protein>
    <recommendedName>
        <fullName evidence="15">Ion transport domain-containing protein</fullName>
    </recommendedName>
</protein>
<keyword evidence="10 14" id="KW-0472">Membrane</keyword>
<dbReference type="FunFam" id="1.20.120.350:FF:000093">
    <property type="entry name" value="Uncharacterized protein"/>
    <property type="match status" value="1"/>
</dbReference>
<keyword evidence="17" id="KW-1185">Reference proteome</keyword>
<dbReference type="Pfam" id="PF00520">
    <property type="entry name" value="Ion_trans"/>
    <property type="match status" value="4"/>
</dbReference>
<feature type="transmembrane region" description="Helical" evidence="14">
    <location>
        <begin position="1186"/>
        <end position="1205"/>
    </location>
</feature>
<evidence type="ECO:0000256" key="12">
    <source>
        <dbReference type="ARBA" id="ARBA00023303"/>
    </source>
</evidence>
<evidence type="ECO:0000256" key="10">
    <source>
        <dbReference type="ARBA" id="ARBA00023136"/>
    </source>
</evidence>
<dbReference type="EMBL" id="CAJJDN010000143">
    <property type="protein sequence ID" value="CAD8123260.1"/>
    <property type="molecule type" value="Genomic_DNA"/>
</dbReference>
<keyword evidence="5 14" id="KW-0812">Transmembrane</keyword>
<comment type="subcellular location">
    <subcellularLocation>
        <location evidence="1">Membrane</location>
        <topology evidence="1">Multi-pass membrane protein</topology>
    </subcellularLocation>
</comment>
<accession>A0A8S1R8Z8</accession>
<dbReference type="InterPro" id="IPR050599">
    <property type="entry name" value="VDCC_alpha-1_subunit"/>
</dbReference>
<feature type="transmembrane region" description="Helical" evidence="14">
    <location>
        <begin position="1532"/>
        <end position="1552"/>
    </location>
</feature>
<keyword evidence="11" id="KW-0325">Glycoprotein</keyword>
<dbReference type="FunFam" id="1.10.287.70:FF:000162">
    <property type="entry name" value="Voltage-gated Ca2+ channel, alpha subunit"/>
    <property type="match status" value="1"/>
</dbReference>
<evidence type="ECO:0000259" key="15">
    <source>
        <dbReference type="Pfam" id="PF00520"/>
    </source>
</evidence>
<dbReference type="FunFam" id="1.20.120.350:FF:000087">
    <property type="entry name" value="Uncharacterized protein"/>
    <property type="match status" value="1"/>
</dbReference>
<reference evidence="16" key="1">
    <citation type="submission" date="2021-01" db="EMBL/GenBank/DDBJ databases">
        <authorList>
            <consortium name="Genoscope - CEA"/>
            <person name="William W."/>
        </authorList>
    </citation>
    <scope>NUCLEOTIDE SEQUENCE</scope>
</reference>
<dbReference type="FunFam" id="1.20.120.350:FF:000082">
    <property type="entry name" value="Uncharacterized protein"/>
    <property type="match status" value="1"/>
</dbReference>
<feature type="domain" description="Ion transport" evidence="15">
    <location>
        <begin position="1186"/>
        <end position="1442"/>
    </location>
</feature>
<feature type="transmembrane region" description="Helical" evidence="14">
    <location>
        <begin position="1559"/>
        <end position="1584"/>
    </location>
</feature>
<evidence type="ECO:0000256" key="14">
    <source>
        <dbReference type="SAM" id="Phobius"/>
    </source>
</evidence>
<keyword evidence="8 14" id="KW-1133">Transmembrane helix</keyword>
<evidence type="ECO:0000256" key="13">
    <source>
        <dbReference type="SAM" id="MobiDB-lite"/>
    </source>
</evidence>
<keyword evidence="12" id="KW-0407">Ion channel</keyword>
<feature type="transmembrane region" description="Helical" evidence="14">
    <location>
        <begin position="251"/>
        <end position="271"/>
    </location>
</feature>
<keyword evidence="6" id="KW-0106">Calcium</keyword>
<dbReference type="FunFam" id="1.10.287.70:FF:000166">
    <property type="entry name" value="Voltage-gated Ca2+ channel, alpha subunit"/>
    <property type="match status" value="1"/>
</dbReference>
<feature type="domain" description="Ion transport" evidence="15">
    <location>
        <begin position="218"/>
        <end position="474"/>
    </location>
</feature>
<feature type="transmembrane region" description="Helical" evidence="14">
    <location>
        <begin position="1057"/>
        <end position="1079"/>
    </location>
</feature>
<organism evidence="16 17">
    <name type="scientific">Paramecium sonneborni</name>
    <dbReference type="NCBI Taxonomy" id="65129"/>
    <lineage>
        <taxon>Eukaryota</taxon>
        <taxon>Sar</taxon>
        <taxon>Alveolata</taxon>
        <taxon>Ciliophora</taxon>
        <taxon>Intramacronucleata</taxon>
        <taxon>Oligohymenophorea</taxon>
        <taxon>Peniculida</taxon>
        <taxon>Parameciidae</taxon>
        <taxon>Paramecium</taxon>
    </lineage>
</organism>
<dbReference type="GO" id="GO:0008331">
    <property type="term" value="F:high voltage-gated calcium channel activity"/>
    <property type="evidence" value="ECO:0007669"/>
    <property type="project" value="TreeGrafter"/>
</dbReference>
<feature type="transmembrane region" description="Helical" evidence="14">
    <location>
        <begin position="1313"/>
        <end position="1334"/>
    </location>
</feature>
<feature type="domain" description="Ion transport" evidence="15">
    <location>
        <begin position="1498"/>
        <end position="1743"/>
    </location>
</feature>
<proteinExistence type="predicted"/>
<feature type="transmembrane region" description="Helical" evidence="14">
    <location>
        <begin position="1630"/>
        <end position="1654"/>
    </location>
</feature>
<evidence type="ECO:0000256" key="4">
    <source>
        <dbReference type="ARBA" id="ARBA00022673"/>
    </source>
</evidence>
<comment type="caution">
    <text evidence="16">The sequence shown here is derived from an EMBL/GenBank/DDBJ whole genome shotgun (WGS) entry which is preliminary data.</text>
</comment>
<feature type="region of interest" description="Disordered" evidence="13">
    <location>
        <begin position="698"/>
        <end position="734"/>
    </location>
</feature>
<evidence type="ECO:0000256" key="3">
    <source>
        <dbReference type="ARBA" id="ARBA00022568"/>
    </source>
</evidence>
<keyword evidence="9" id="KW-0406">Ion transport</keyword>
<feature type="transmembrane region" description="Helical" evidence="14">
    <location>
        <begin position="442"/>
        <end position="464"/>
    </location>
</feature>
<gene>
    <name evidence="16" type="ORF">PSON_ATCC_30995.1.T1430141</name>
</gene>
<feature type="transmembrane region" description="Helical" evidence="14">
    <location>
        <begin position="199"/>
        <end position="215"/>
    </location>
</feature>
<evidence type="ECO:0000256" key="1">
    <source>
        <dbReference type="ARBA" id="ARBA00004141"/>
    </source>
</evidence>
<feature type="transmembrane region" description="Helical" evidence="14">
    <location>
        <begin position="1225"/>
        <end position="1243"/>
    </location>
</feature>
<keyword evidence="3" id="KW-0109">Calcium transport</keyword>